<keyword evidence="1" id="KW-0472">Membrane</keyword>
<comment type="caution">
    <text evidence="2">The sequence shown here is derived from an EMBL/GenBank/DDBJ whole genome shotgun (WGS) entry which is preliminary data.</text>
</comment>
<feature type="transmembrane region" description="Helical" evidence="1">
    <location>
        <begin position="27"/>
        <end position="52"/>
    </location>
</feature>
<dbReference type="AlphaFoldDB" id="A0A9X1QQ91"/>
<protein>
    <submittedName>
        <fullName evidence="2">Flp pilus-assembly TadE/G-like family protein</fullName>
    </submittedName>
</protein>
<proteinExistence type="predicted"/>
<sequence>MMAQHRGAARDAQRRRFLRGEEGSATVAAASIILVLSFVACLLIGAGVFLVAQHRARSAADMAAVSAAWALYQGEDACAEGRRVSELNGATLRRCTTEGADVILSVSVRSREAESRAGPL</sequence>
<keyword evidence="1" id="KW-0812">Transmembrane</keyword>
<organism evidence="2 3">
    <name type="scientific">Corynebacterium uropygiale</name>
    <dbReference type="NCBI Taxonomy" id="1775911"/>
    <lineage>
        <taxon>Bacteria</taxon>
        <taxon>Bacillati</taxon>
        <taxon>Actinomycetota</taxon>
        <taxon>Actinomycetes</taxon>
        <taxon>Mycobacteriales</taxon>
        <taxon>Corynebacteriaceae</taxon>
        <taxon>Corynebacterium</taxon>
    </lineage>
</organism>
<evidence type="ECO:0000313" key="3">
    <source>
        <dbReference type="Proteomes" id="UP001139336"/>
    </source>
</evidence>
<keyword evidence="3" id="KW-1185">Reference proteome</keyword>
<evidence type="ECO:0000256" key="1">
    <source>
        <dbReference type="SAM" id="Phobius"/>
    </source>
</evidence>
<dbReference type="EMBL" id="JAKGSI010000001">
    <property type="protein sequence ID" value="MCF4005758.1"/>
    <property type="molecule type" value="Genomic_DNA"/>
</dbReference>
<dbReference type="InterPro" id="IPR021202">
    <property type="entry name" value="Rv3654c-like"/>
</dbReference>
<dbReference type="RefSeq" id="WP_236117561.1">
    <property type="nucleotide sequence ID" value="NZ_JAKGSI010000001.1"/>
</dbReference>
<gene>
    <name evidence="2" type="ORF">L1O03_01005</name>
</gene>
<accession>A0A9X1QQ91</accession>
<name>A0A9X1QQ91_9CORY</name>
<dbReference type="NCBIfam" id="TIGR03816">
    <property type="entry name" value="tadE_like_DECH"/>
    <property type="match status" value="1"/>
</dbReference>
<evidence type="ECO:0000313" key="2">
    <source>
        <dbReference type="EMBL" id="MCF4005758.1"/>
    </source>
</evidence>
<dbReference type="Proteomes" id="UP001139336">
    <property type="component" value="Unassembled WGS sequence"/>
</dbReference>
<reference evidence="2" key="1">
    <citation type="submission" date="2022-01" db="EMBL/GenBank/DDBJ databases">
        <title>Corynebacterium sp. nov isolated from isolated from the feces of the greater white-fronted geese (Anser albifrons) at Poyang Lake, PR China.</title>
        <authorList>
            <person name="Liu Q."/>
        </authorList>
    </citation>
    <scope>NUCLEOTIDE SEQUENCE</scope>
    <source>
        <strain evidence="2">JCM 32435</strain>
    </source>
</reference>
<keyword evidence="1" id="KW-1133">Transmembrane helix</keyword>